<dbReference type="KEGG" id="bex:A11Q_166"/>
<dbReference type="OrthoDB" id="5287408at2"/>
<dbReference type="eggNOG" id="COG1009">
    <property type="taxonomic scope" value="Bacteria"/>
</dbReference>
<feature type="transmembrane region" description="Helical" evidence="8">
    <location>
        <begin position="153"/>
        <end position="178"/>
    </location>
</feature>
<evidence type="ECO:0000259" key="10">
    <source>
        <dbReference type="Pfam" id="PF13244"/>
    </source>
</evidence>
<dbReference type="PANTHER" id="PTHR43373:SF1">
    <property type="entry name" value="NA(+)_H(+) ANTIPORTER SUBUNIT A"/>
    <property type="match status" value="1"/>
</dbReference>
<dbReference type="Pfam" id="PF00361">
    <property type="entry name" value="Proton_antipo_M"/>
    <property type="match status" value="1"/>
</dbReference>
<accession>M4V8P6</accession>
<feature type="transmembrane region" description="Helical" evidence="8">
    <location>
        <begin position="388"/>
        <end position="409"/>
    </location>
</feature>
<evidence type="ECO:0000313" key="13">
    <source>
        <dbReference type="Proteomes" id="UP000012040"/>
    </source>
</evidence>
<protein>
    <submittedName>
        <fullName evidence="12">NADH dehydrogenase</fullName>
    </submittedName>
</protein>
<feature type="transmembrane region" description="Helical" evidence="8">
    <location>
        <begin position="658"/>
        <end position="676"/>
    </location>
</feature>
<comment type="subcellular location">
    <subcellularLocation>
        <location evidence="1">Cell membrane</location>
        <topology evidence="1">Multi-pass membrane protein</topology>
    </subcellularLocation>
    <subcellularLocation>
        <location evidence="7">Membrane</location>
        <topology evidence="7">Multi-pass membrane protein</topology>
    </subcellularLocation>
</comment>
<evidence type="ECO:0000259" key="11">
    <source>
        <dbReference type="Pfam" id="PF20501"/>
    </source>
</evidence>
<feature type="transmembrane region" description="Helical" evidence="8">
    <location>
        <begin position="113"/>
        <end position="133"/>
    </location>
</feature>
<evidence type="ECO:0000313" key="12">
    <source>
        <dbReference type="EMBL" id="AGH94386.1"/>
    </source>
</evidence>
<feature type="transmembrane region" description="Helical" evidence="8">
    <location>
        <begin position="350"/>
        <end position="368"/>
    </location>
</feature>
<dbReference type="AlphaFoldDB" id="M4V8P6"/>
<keyword evidence="6 8" id="KW-0472">Membrane</keyword>
<dbReference type="GO" id="GO:0005886">
    <property type="term" value="C:plasma membrane"/>
    <property type="evidence" value="ECO:0007669"/>
    <property type="project" value="UniProtKB-SubCell"/>
</dbReference>
<evidence type="ECO:0000256" key="2">
    <source>
        <dbReference type="ARBA" id="ARBA00022448"/>
    </source>
</evidence>
<dbReference type="InterPro" id="IPR050616">
    <property type="entry name" value="CPA3_Na-H_Antiporter_A"/>
</dbReference>
<feature type="domain" description="MrpA C-terminal/MbhD" evidence="10">
    <location>
        <begin position="527"/>
        <end position="585"/>
    </location>
</feature>
<evidence type="ECO:0000256" key="1">
    <source>
        <dbReference type="ARBA" id="ARBA00004651"/>
    </source>
</evidence>
<evidence type="ECO:0000256" key="5">
    <source>
        <dbReference type="ARBA" id="ARBA00022989"/>
    </source>
</evidence>
<organism evidence="12 13">
    <name type="scientific">Pseudobdellovibrio exovorus JSS</name>
    <dbReference type="NCBI Taxonomy" id="1184267"/>
    <lineage>
        <taxon>Bacteria</taxon>
        <taxon>Pseudomonadati</taxon>
        <taxon>Bdellovibrionota</taxon>
        <taxon>Bdellovibrionia</taxon>
        <taxon>Bdellovibrionales</taxon>
        <taxon>Pseudobdellovibrionaceae</taxon>
        <taxon>Pseudobdellovibrio</taxon>
    </lineage>
</organism>
<feature type="transmembrane region" description="Helical" evidence="8">
    <location>
        <begin position="415"/>
        <end position="434"/>
    </location>
</feature>
<feature type="transmembrane region" description="Helical" evidence="8">
    <location>
        <begin position="80"/>
        <end position="101"/>
    </location>
</feature>
<name>M4V8P6_9BACT</name>
<dbReference type="STRING" id="1184267.A11Q_166"/>
<dbReference type="PRINTS" id="PR01434">
    <property type="entry name" value="NADHDHGNASE5"/>
</dbReference>
<feature type="transmembrane region" description="Helical" evidence="8">
    <location>
        <begin position="271"/>
        <end position="294"/>
    </location>
</feature>
<feature type="transmembrane region" description="Helical" evidence="8">
    <location>
        <begin position="518"/>
        <end position="534"/>
    </location>
</feature>
<dbReference type="Pfam" id="PF13244">
    <property type="entry name" value="MbhD"/>
    <property type="match status" value="1"/>
</dbReference>
<reference evidence="12 13" key="1">
    <citation type="journal article" date="2013" name="ISME J.">
        <title>By their genes ye shall know them: genomic signatures of predatory bacteria.</title>
        <authorList>
            <person name="Pasternak Z."/>
            <person name="Pietrokovski S."/>
            <person name="Rotem O."/>
            <person name="Gophna U."/>
            <person name="Lurie-Weinberger M.N."/>
            <person name="Jurkevitch E."/>
        </authorList>
    </citation>
    <scope>NUCLEOTIDE SEQUENCE [LARGE SCALE GENOMIC DNA]</scope>
    <source>
        <strain evidence="12 13">JSS</strain>
    </source>
</reference>
<feature type="transmembrane region" description="Helical" evidence="8">
    <location>
        <begin position="190"/>
        <end position="209"/>
    </location>
</feature>
<keyword evidence="4 7" id="KW-0812">Transmembrane</keyword>
<dbReference type="PATRIC" id="fig|1184267.3.peg.169"/>
<dbReference type="Proteomes" id="UP000012040">
    <property type="component" value="Chromosome"/>
</dbReference>
<feature type="transmembrane region" description="Helical" evidence="8">
    <location>
        <begin position="480"/>
        <end position="498"/>
    </location>
</feature>
<feature type="transmembrane region" description="Helical" evidence="8">
    <location>
        <begin position="315"/>
        <end position="338"/>
    </location>
</feature>
<evidence type="ECO:0000259" key="9">
    <source>
        <dbReference type="Pfam" id="PF00361"/>
    </source>
</evidence>
<gene>
    <name evidence="12" type="ORF">A11Q_166</name>
</gene>
<dbReference type="InterPro" id="IPR046806">
    <property type="entry name" value="MrpA_C/MbhE"/>
</dbReference>
<feature type="domain" description="NADH:quinone oxidoreductase/Mrp antiporter transmembrane" evidence="9">
    <location>
        <begin position="77"/>
        <end position="342"/>
    </location>
</feature>
<dbReference type="InterPro" id="IPR025383">
    <property type="entry name" value="MrpA_C/MbhD"/>
</dbReference>
<feature type="transmembrane region" description="Helical" evidence="8">
    <location>
        <begin position="30"/>
        <end position="50"/>
    </location>
</feature>
<sequence>MNTSSLTQILPVWSTADLSNNFIWDSWSQLFISLIVGIGILVSISAWGYFKDLSYRIKFFSVLLPFAAAMSGVVTFDNLILLFIAWELTSILSFFLITFKGEVYEARRGGQHSLLVTGMGGLSLLGGIILLGVSEGAWTISTALNVDLSANPYGEWIAGLIILGAITKSAQFPFHFWLTGAMTAPTPASAYLHSATMVKAGIYLLYRLWPMLSTIEPVTSILFFLGIMTFGWGIFISLMQLDLKGVLAGTTIAHLGLMVAMIAWPEHDLSMALFALVVSHATYKAGLFLFSGVVEQLAGTRRIDLMSGLRNKAPFVFGIGLILAGASLGLPGTLAYHAKNMIHLPIEWKLALTLGFLVLGKAGMLVAVRPFLGTVSNPPTESSKNLTLMWIPPLILSLFSWLALPMGIVEGTTDWAVKNILMSVGAALIAITLLRKWTPEWSAVLNRGPWPQGDDLFDRIWYTHLDFAKWVRNIVQPRTLGVYVITVMAVFSIGVLWLIGDMQMLTVTWPDTQLWNDVFVWLCLGKIIATFFVMRTSQPILSVLFLGLVGYLFAIVLALAGAPDLAMTQFSVETLSVLVLLYAIKGVGPLKSAPMVVRDFGIVISVLVGIAVTLATGIASLTTQPSRLKDFFSNTSWVEAHGRNVVNVILVDYRALDTLGEITVLGIVALGIYLLLSSVKKGNTR</sequence>
<feature type="domain" description="MrpA C-terminal/MbhE" evidence="11">
    <location>
        <begin position="601"/>
        <end position="677"/>
    </location>
</feature>
<feature type="transmembrane region" description="Helical" evidence="8">
    <location>
        <begin position="566"/>
        <end position="584"/>
    </location>
</feature>
<evidence type="ECO:0000256" key="8">
    <source>
        <dbReference type="SAM" id="Phobius"/>
    </source>
</evidence>
<evidence type="ECO:0000256" key="3">
    <source>
        <dbReference type="ARBA" id="ARBA00022475"/>
    </source>
</evidence>
<evidence type="ECO:0000256" key="4">
    <source>
        <dbReference type="ARBA" id="ARBA00022692"/>
    </source>
</evidence>
<dbReference type="RefSeq" id="WP_015468876.1">
    <property type="nucleotide sequence ID" value="NC_020813.1"/>
</dbReference>
<dbReference type="Pfam" id="PF20501">
    <property type="entry name" value="MbhE"/>
    <property type="match status" value="1"/>
</dbReference>
<keyword evidence="13" id="KW-1185">Reference proteome</keyword>
<proteinExistence type="predicted"/>
<dbReference type="PANTHER" id="PTHR43373">
    <property type="entry name" value="NA(+)/H(+) ANTIPORTER SUBUNIT"/>
    <property type="match status" value="1"/>
</dbReference>
<feature type="transmembrane region" description="Helical" evidence="8">
    <location>
        <begin position="246"/>
        <end position="265"/>
    </location>
</feature>
<feature type="transmembrane region" description="Helical" evidence="8">
    <location>
        <begin position="57"/>
        <end position="74"/>
    </location>
</feature>
<evidence type="ECO:0000256" key="6">
    <source>
        <dbReference type="ARBA" id="ARBA00023136"/>
    </source>
</evidence>
<feature type="transmembrane region" description="Helical" evidence="8">
    <location>
        <begin position="221"/>
        <end position="239"/>
    </location>
</feature>
<keyword evidence="3" id="KW-1003">Cell membrane</keyword>
<evidence type="ECO:0000256" key="7">
    <source>
        <dbReference type="RuleBase" id="RU000320"/>
    </source>
</evidence>
<feature type="transmembrane region" description="Helical" evidence="8">
    <location>
        <begin position="596"/>
        <end position="621"/>
    </location>
</feature>
<keyword evidence="2" id="KW-0813">Transport</keyword>
<dbReference type="EMBL" id="CP003537">
    <property type="protein sequence ID" value="AGH94386.1"/>
    <property type="molecule type" value="Genomic_DNA"/>
</dbReference>
<dbReference type="HOGENOM" id="CLU_007100_2_1_7"/>
<keyword evidence="5 8" id="KW-1133">Transmembrane helix</keyword>
<dbReference type="InterPro" id="IPR001750">
    <property type="entry name" value="ND/Mrp_TM"/>
</dbReference>
<feature type="transmembrane region" description="Helical" evidence="8">
    <location>
        <begin position="541"/>
        <end position="560"/>
    </location>
</feature>